<evidence type="ECO:0000256" key="4">
    <source>
        <dbReference type="ARBA" id="ARBA00022692"/>
    </source>
</evidence>
<reference evidence="9 10" key="1">
    <citation type="journal article" date="2011" name="J. Bacteriol.">
        <title>Genome sequence of Chthoniobacter flavus Ellin428, an aerobic heterotrophic soil bacterium.</title>
        <authorList>
            <person name="Kant R."/>
            <person name="van Passel M.W."/>
            <person name="Palva A."/>
            <person name="Lucas S."/>
            <person name="Lapidus A."/>
            <person name="Glavina Del Rio T."/>
            <person name="Dalin E."/>
            <person name="Tice H."/>
            <person name="Bruce D."/>
            <person name="Goodwin L."/>
            <person name="Pitluck S."/>
            <person name="Larimer F.W."/>
            <person name="Land M.L."/>
            <person name="Hauser L."/>
            <person name="Sangwan P."/>
            <person name="de Vos W.M."/>
            <person name="Janssen P.H."/>
            <person name="Smidt H."/>
        </authorList>
    </citation>
    <scope>NUCLEOTIDE SEQUENCE [LARGE SCALE GENOMIC DNA]</scope>
    <source>
        <strain evidence="9 10">Ellin428</strain>
    </source>
</reference>
<comment type="subcellular location">
    <subcellularLocation>
        <location evidence="2">Membrane</location>
        <topology evidence="2">Multi-pass membrane protein</topology>
    </subcellularLocation>
</comment>
<keyword evidence="10" id="KW-1185">Reference proteome</keyword>
<gene>
    <name evidence="9" type="ORF">CfE428DRAFT_1573</name>
</gene>
<evidence type="ECO:0000256" key="5">
    <source>
        <dbReference type="ARBA" id="ARBA00022989"/>
    </source>
</evidence>
<dbReference type="RefSeq" id="WP_006978899.1">
    <property type="nucleotide sequence ID" value="NZ_ABVL01000003.1"/>
</dbReference>
<accession>B4CWW0</accession>
<dbReference type="InterPro" id="IPR008915">
    <property type="entry name" value="Peptidase_M50"/>
</dbReference>
<feature type="transmembrane region" description="Helical" evidence="7">
    <location>
        <begin position="109"/>
        <end position="129"/>
    </location>
</feature>
<dbReference type="eggNOG" id="COG0750">
    <property type="taxonomic scope" value="Bacteria"/>
</dbReference>
<evidence type="ECO:0000256" key="6">
    <source>
        <dbReference type="ARBA" id="ARBA00023136"/>
    </source>
</evidence>
<evidence type="ECO:0000256" key="7">
    <source>
        <dbReference type="SAM" id="Phobius"/>
    </source>
</evidence>
<feature type="domain" description="Peptidase M50" evidence="8">
    <location>
        <begin position="5"/>
        <end position="97"/>
    </location>
</feature>
<comment type="similarity">
    <text evidence="3">Belongs to the peptidase M50B family.</text>
</comment>
<evidence type="ECO:0000259" key="8">
    <source>
        <dbReference type="Pfam" id="PF02163"/>
    </source>
</evidence>
<dbReference type="SUPFAM" id="SSF48452">
    <property type="entry name" value="TPR-like"/>
    <property type="match status" value="1"/>
</dbReference>
<evidence type="ECO:0000313" key="9">
    <source>
        <dbReference type="EMBL" id="EDY21280.1"/>
    </source>
</evidence>
<evidence type="ECO:0000313" key="10">
    <source>
        <dbReference type="Proteomes" id="UP000005824"/>
    </source>
</evidence>
<dbReference type="GO" id="GO:0016020">
    <property type="term" value="C:membrane"/>
    <property type="evidence" value="ECO:0007669"/>
    <property type="project" value="UniProtKB-SubCell"/>
</dbReference>
<dbReference type="Gene3D" id="1.25.40.10">
    <property type="entry name" value="Tetratricopeptide repeat domain"/>
    <property type="match status" value="1"/>
</dbReference>
<dbReference type="GO" id="GO:0006508">
    <property type="term" value="P:proteolysis"/>
    <property type="evidence" value="ECO:0007669"/>
    <property type="project" value="InterPro"/>
</dbReference>
<dbReference type="AlphaFoldDB" id="B4CWW0"/>
<comment type="caution">
    <text evidence="9">The sequence shown here is derived from an EMBL/GenBank/DDBJ whole genome shotgun (WGS) entry which is preliminary data.</text>
</comment>
<keyword evidence="6 7" id="KW-0472">Membrane</keyword>
<dbReference type="InterPro" id="IPR011990">
    <property type="entry name" value="TPR-like_helical_dom_sf"/>
</dbReference>
<dbReference type="Proteomes" id="UP000005824">
    <property type="component" value="Unassembled WGS sequence"/>
</dbReference>
<proteinExistence type="inferred from homology"/>
<dbReference type="Pfam" id="PF02163">
    <property type="entry name" value="Peptidase_M50"/>
    <property type="match status" value="1"/>
</dbReference>
<keyword evidence="5 7" id="KW-1133">Transmembrane helix</keyword>
<dbReference type="STRING" id="497964.CfE428DRAFT_1573"/>
<evidence type="ECO:0000256" key="1">
    <source>
        <dbReference type="ARBA" id="ARBA00001947"/>
    </source>
</evidence>
<dbReference type="InParanoid" id="B4CWW0"/>
<evidence type="ECO:0000256" key="2">
    <source>
        <dbReference type="ARBA" id="ARBA00004141"/>
    </source>
</evidence>
<dbReference type="EMBL" id="ABVL01000003">
    <property type="protein sequence ID" value="EDY21280.1"/>
    <property type="molecule type" value="Genomic_DNA"/>
</dbReference>
<name>B4CWW0_9BACT</name>
<keyword evidence="4 7" id="KW-0812">Transmembrane</keyword>
<sequence length="374" mass="41527">MWLDICFIIAVTVHEFSHAFAGRLVGFRIFRVIVGSGRTWWRGALLGFDVEAKAFPFSGLTFGAPRQLERTPWKHLFFIAAAPLANVALVGLAALFIKDPISAPYTSDAFNGWFVLGLANFITVFLSLWPRTYQKEIGTKRSDGLFLLQLLSSKKRSEILEETHVGWFCMEAGACIEQGRFAEGRGWLDRGLAEFPKNIRLRESYVATLIAIGEYQAARSTAVELLAEIPPQHVRRLMVLNNIAYLDALLEDPALFDEADRYSTEALAAIPWHPALKNTRGVVLLALNRLDEALPLLRASANAPNQPPGSRAECLCTLAMAEARQDELAAAERYFTTARQINPQCPLLPRTETVLADMKSRKREARGAAEVSPG</sequence>
<organism evidence="9 10">
    <name type="scientific">Chthoniobacter flavus Ellin428</name>
    <dbReference type="NCBI Taxonomy" id="497964"/>
    <lineage>
        <taxon>Bacteria</taxon>
        <taxon>Pseudomonadati</taxon>
        <taxon>Verrucomicrobiota</taxon>
        <taxon>Spartobacteria</taxon>
        <taxon>Chthoniobacterales</taxon>
        <taxon>Chthoniobacteraceae</taxon>
        <taxon>Chthoniobacter</taxon>
    </lineage>
</organism>
<comment type="cofactor">
    <cofactor evidence="1">
        <name>Zn(2+)</name>
        <dbReference type="ChEBI" id="CHEBI:29105"/>
    </cofactor>
</comment>
<protein>
    <submittedName>
        <fullName evidence="9">Tetratricopeptide TPR_2 repeat protein</fullName>
    </submittedName>
</protein>
<dbReference type="CDD" id="cd05709">
    <property type="entry name" value="S2P-M50"/>
    <property type="match status" value="1"/>
</dbReference>
<feature type="transmembrane region" description="Helical" evidence="7">
    <location>
        <begin position="76"/>
        <end position="97"/>
    </location>
</feature>
<evidence type="ECO:0000256" key="3">
    <source>
        <dbReference type="ARBA" id="ARBA00007931"/>
    </source>
</evidence>